<reference evidence="3 4" key="1">
    <citation type="submission" date="2022-03" db="EMBL/GenBank/DDBJ databases">
        <authorList>
            <person name="Nunn A."/>
            <person name="Chopra R."/>
            <person name="Nunn A."/>
            <person name="Contreras Garrido A."/>
        </authorList>
    </citation>
    <scope>NUCLEOTIDE SEQUENCE [LARGE SCALE GENOMIC DNA]</scope>
</reference>
<dbReference type="SUPFAM" id="SSF49503">
    <property type="entry name" value="Cupredoxins"/>
    <property type="match status" value="2"/>
</dbReference>
<keyword evidence="1" id="KW-0472">Membrane</keyword>
<dbReference type="InterPro" id="IPR039391">
    <property type="entry name" value="Phytocyanin-like"/>
</dbReference>
<dbReference type="AlphaFoldDB" id="A0AAU9SLL9"/>
<evidence type="ECO:0000313" key="3">
    <source>
        <dbReference type="EMBL" id="CAH2066041.1"/>
    </source>
</evidence>
<gene>
    <name evidence="3" type="ORF">TAV2_LOCUS17839</name>
</gene>
<sequence>MARSSGQVSHVAATIPMAIVMAIFCIFLANNVTHARRPTTYNVGDKNGWDTNTVISMDTWARGKTFYAGDILVFRYDNKISNLVVVNQPGYETCTANSGSRVYNSGNDRIQLPYGRSYYIGTKKPTDCSDDDFRTLDCCIEVFRYDYQLVNMLVVNRTGYETCIPNEGYEEYNTGEDEIQLIYGGNYFIGTDNSVDCSAGMKLAINALSPDLNCP</sequence>
<accession>A0AAU9SLL9</accession>
<feature type="transmembrane region" description="Helical" evidence="1">
    <location>
        <begin position="12"/>
        <end position="29"/>
    </location>
</feature>
<dbReference type="PANTHER" id="PTHR33021:SF292">
    <property type="entry name" value="EARLY NODULIN-LIKE PROTEIN 22"/>
    <property type="match status" value="1"/>
</dbReference>
<protein>
    <recommendedName>
        <fullName evidence="2">Phytocyanin domain-containing protein</fullName>
    </recommendedName>
</protein>
<dbReference type="InterPro" id="IPR008972">
    <property type="entry name" value="Cupredoxin"/>
</dbReference>
<evidence type="ECO:0000259" key="2">
    <source>
        <dbReference type="PROSITE" id="PS51485"/>
    </source>
</evidence>
<evidence type="ECO:0000256" key="1">
    <source>
        <dbReference type="SAM" id="Phobius"/>
    </source>
</evidence>
<feature type="domain" description="Phytocyanin" evidence="2">
    <location>
        <begin position="39"/>
        <end position="209"/>
    </location>
</feature>
<proteinExistence type="predicted"/>
<dbReference type="GO" id="GO:0005886">
    <property type="term" value="C:plasma membrane"/>
    <property type="evidence" value="ECO:0007669"/>
    <property type="project" value="TreeGrafter"/>
</dbReference>
<keyword evidence="1" id="KW-1133">Transmembrane helix</keyword>
<dbReference type="Proteomes" id="UP000836841">
    <property type="component" value="Chromosome 5"/>
</dbReference>
<dbReference type="GO" id="GO:0009055">
    <property type="term" value="F:electron transfer activity"/>
    <property type="evidence" value="ECO:0007669"/>
    <property type="project" value="InterPro"/>
</dbReference>
<dbReference type="InterPro" id="IPR003245">
    <property type="entry name" value="Phytocyanin_dom"/>
</dbReference>
<dbReference type="PROSITE" id="PS51485">
    <property type="entry name" value="PHYTOCYANIN"/>
    <property type="match status" value="1"/>
</dbReference>
<keyword evidence="1" id="KW-0812">Transmembrane</keyword>
<name>A0AAU9SLL9_THLAR</name>
<dbReference type="EMBL" id="OU466861">
    <property type="protein sequence ID" value="CAH2066041.1"/>
    <property type="molecule type" value="Genomic_DNA"/>
</dbReference>
<evidence type="ECO:0000313" key="4">
    <source>
        <dbReference type="Proteomes" id="UP000836841"/>
    </source>
</evidence>
<keyword evidence="4" id="KW-1185">Reference proteome</keyword>
<dbReference type="Gene3D" id="2.60.40.420">
    <property type="entry name" value="Cupredoxins - blue copper proteins"/>
    <property type="match status" value="2"/>
</dbReference>
<dbReference type="PANTHER" id="PTHR33021">
    <property type="entry name" value="BLUE COPPER PROTEIN"/>
    <property type="match status" value="1"/>
</dbReference>
<organism evidence="3 4">
    <name type="scientific">Thlaspi arvense</name>
    <name type="common">Field penny-cress</name>
    <dbReference type="NCBI Taxonomy" id="13288"/>
    <lineage>
        <taxon>Eukaryota</taxon>
        <taxon>Viridiplantae</taxon>
        <taxon>Streptophyta</taxon>
        <taxon>Embryophyta</taxon>
        <taxon>Tracheophyta</taxon>
        <taxon>Spermatophyta</taxon>
        <taxon>Magnoliopsida</taxon>
        <taxon>eudicotyledons</taxon>
        <taxon>Gunneridae</taxon>
        <taxon>Pentapetalae</taxon>
        <taxon>rosids</taxon>
        <taxon>malvids</taxon>
        <taxon>Brassicales</taxon>
        <taxon>Brassicaceae</taxon>
        <taxon>Thlaspideae</taxon>
        <taxon>Thlaspi</taxon>
    </lineage>
</organism>
<dbReference type="Pfam" id="PF02298">
    <property type="entry name" value="Cu_bind_like"/>
    <property type="match status" value="2"/>
</dbReference>